<sequence>MLQALPQFGLLSPVRVCSNCYNYASWIGNSDGVASVNGVNSVTDSVSRLDISTPSNSNTNQSAAVDCKCGMPLCICEVPSNDDVAPMQARFRSILNPSQLPQFPVFQKQRKQTQHQGVEPLHLASTVVDNHPTMTQKNHWETMKAVVVTYMYISTKFLRISSSTWLSYWTEQSTTTARGPAFHILIYALLSIGQYLHGVTKFTIDGCEILRQMIEKGKIVICTSLSFVQI</sequence>
<evidence type="ECO:0000313" key="2">
    <source>
        <dbReference type="Proteomes" id="UP000235145"/>
    </source>
</evidence>
<comment type="caution">
    <text evidence="1">The sequence shown here is derived from an EMBL/GenBank/DDBJ whole genome shotgun (WGS) entry which is preliminary data.</text>
</comment>
<organism evidence="1 2">
    <name type="scientific">Lactuca sativa</name>
    <name type="common">Garden lettuce</name>
    <dbReference type="NCBI Taxonomy" id="4236"/>
    <lineage>
        <taxon>Eukaryota</taxon>
        <taxon>Viridiplantae</taxon>
        <taxon>Streptophyta</taxon>
        <taxon>Embryophyta</taxon>
        <taxon>Tracheophyta</taxon>
        <taxon>Spermatophyta</taxon>
        <taxon>Magnoliopsida</taxon>
        <taxon>eudicotyledons</taxon>
        <taxon>Gunneridae</taxon>
        <taxon>Pentapetalae</taxon>
        <taxon>asterids</taxon>
        <taxon>campanulids</taxon>
        <taxon>Asterales</taxon>
        <taxon>Asteraceae</taxon>
        <taxon>Cichorioideae</taxon>
        <taxon>Cichorieae</taxon>
        <taxon>Lactucinae</taxon>
        <taxon>Lactuca</taxon>
    </lineage>
</organism>
<protein>
    <submittedName>
        <fullName evidence="1">Uncharacterized protein</fullName>
    </submittedName>
</protein>
<dbReference type="PANTHER" id="PTHR47794:SF1">
    <property type="entry name" value="VACUOLAR PROTEIN SORTING-ASSOCIATED PROTEIN 27"/>
    <property type="match status" value="1"/>
</dbReference>
<dbReference type="AlphaFoldDB" id="A0A9R1VMW0"/>
<name>A0A9R1VMW0_LACSA</name>
<dbReference type="Proteomes" id="UP000235145">
    <property type="component" value="Unassembled WGS sequence"/>
</dbReference>
<proteinExistence type="predicted"/>
<accession>A0A9R1VMW0</accession>
<keyword evidence="2" id="KW-1185">Reference proteome</keyword>
<reference evidence="1 2" key="1">
    <citation type="journal article" date="2017" name="Nat. Commun.">
        <title>Genome assembly with in vitro proximity ligation data and whole-genome triplication in lettuce.</title>
        <authorList>
            <person name="Reyes-Chin-Wo S."/>
            <person name="Wang Z."/>
            <person name="Yang X."/>
            <person name="Kozik A."/>
            <person name="Arikit S."/>
            <person name="Song C."/>
            <person name="Xia L."/>
            <person name="Froenicke L."/>
            <person name="Lavelle D.O."/>
            <person name="Truco M.J."/>
            <person name="Xia R."/>
            <person name="Zhu S."/>
            <person name="Xu C."/>
            <person name="Xu H."/>
            <person name="Xu X."/>
            <person name="Cox K."/>
            <person name="Korf I."/>
            <person name="Meyers B.C."/>
            <person name="Michelmore R.W."/>
        </authorList>
    </citation>
    <scope>NUCLEOTIDE SEQUENCE [LARGE SCALE GENOMIC DNA]</scope>
    <source>
        <strain evidence="2">cv. Salinas</strain>
        <tissue evidence="1">Seedlings</tissue>
    </source>
</reference>
<dbReference type="EMBL" id="NBSK02000005">
    <property type="protein sequence ID" value="KAJ0208229.1"/>
    <property type="molecule type" value="Genomic_DNA"/>
</dbReference>
<dbReference type="PANTHER" id="PTHR47794">
    <property type="entry name" value="VACUOLAR PROTEIN SORTING-ASSOCIATED PROTEIN 27"/>
    <property type="match status" value="1"/>
</dbReference>
<gene>
    <name evidence="1" type="ORF">LSAT_V11C500239370</name>
</gene>
<evidence type="ECO:0000313" key="1">
    <source>
        <dbReference type="EMBL" id="KAJ0208229.1"/>
    </source>
</evidence>